<name>A0ABP7XG80_9FLAO</name>
<evidence type="ECO:0000313" key="7">
    <source>
        <dbReference type="Proteomes" id="UP001500459"/>
    </source>
</evidence>
<evidence type="ECO:0000256" key="3">
    <source>
        <dbReference type="ARBA" id="ARBA00022679"/>
    </source>
</evidence>
<keyword evidence="4" id="KW-0658">Purine biosynthesis</keyword>
<comment type="pathway">
    <text evidence="1">Purine metabolism; IMP biosynthesis via de novo pathway; N(2)-formyl-N(1)-(5-phospho-D-ribosyl)glycinamide from N(1)-(5-phospho-D-ribosyl)glycinamide (10-formyl THF route): step 1/1.</text>
</comment>
<dbReference type="Gene3D" id="3.40.50.170">
    <property type="entry name" value="Formyl transferase, N-terminal domain"/>
    <property type="match status" value="1"/>
</dbReference>
<reference evidence="7" key="1">
    <citation type="journal article" date="2019" name="Int. J. Syst. Evol. Microbiol.">
        <title>The Global Catalogue of Microorganisms (GCM) 10K type strain sequencing project: providing services to taxonomists for standard genome sequencing and annotation.</title>
        <authorList>
            <consortium name="The Broad Institute Genomics Platform"/>
            <consortium name="The Broad Institute Genome Sequencing Center for Infectious Disease"/>
            <person name="Wu L."/>
            <person name="Ma J."/>
        </authorList>
    </citation>
    <scope>NUCLEOTIDE SEQUENCE [LARGE SCALE GENOMIC DNA]</scope>
    <source>
        <strain evidence="7">JCM 17106</strain>
    </source>
</reference>
<comment type="caution">
    <text evidence="6">The sequence shown here is derived from an EMBL/GenBank/DDBJ whole genome shotgun (WGS) entry which is preliminary data.</text>
</comment>
<organism evidence="6 7">
    <name type="scientific">Aquimarina addita</name>
    <dbReference type="NCBI Taxonomy" id="870485"/>
    <lineage>
        <taxon>Bacteria</taxon>
        <taxon>Pseudomonadati</taxon>
        <taxon>Bacteroidota</taxon>
        <taxon>Flavobacteriia</taxon>
        <taxon>Flavobacteriales</taxon>
        <taxon>Flavobacteriaceae</taxon>
        <taxon>Aquimarina</taxon>
    </lineage>
</organism>
<evidence type="ECO:0000256" key="4">
    <source>
        <dbReference type="ARBA" id="ARBA00022755"/>
    </source>
</evidence>
<dbReference type="EC" id="2.1.2.2" evidence="2"/>
<dbReference type="PANTHER" id="PTHR43369:SF2">
    <property type="entry name" value="PHOSPHORIBOSYLGLYCINAMIDE FORMYLTRANSFERASE"/>
    <property type="match status" value="1"/>
</dbReference>
<protein>
    <recommendedName>
        <fullName evidence="2">phosphoribosylglycinamide formyltransferase 1</fullName>
        <ecNumber evidence="2">2.1.2.2</ecNumber>
    </recommendedName>
</protein>
<dbReference type="SUPFAM" id="SSF53328">
    <property type="entry name" value="Formyltransferase"/>
    <property type="match status" value="1"/>
</dbReference>
<evidence type="ECO:0000313" key="6">
    <source>
        <dbReference type="EMBL" id="GAA4114327.1"/>
    </source>
</evidence>
<dbReference type="PANTHER" id="PTHR43369">
    <property type="entry name" value="PHOSPHORIBOSYLGLYCINAMIDE FORMYLTRANSFERASE"/>
    <property type="match status" value="1"/>
</dbReference>
<dbReference type="RefSeq" id="WP_344925884.1">
    <property type="nucleotide sequence ID" value="NZ_BAABCW010000004.1"/>
</dbReference>
<dbReference type="InterPro" id="IPR002376">
    <property type="entry name" value="Formyl_transf_N"/>
</dbReference>
<sequence length="200" mass="22765">MHTKDKTNWAILVTGWGRNAVDTLKAFKAKKLPNTTNISIVIYESEPCGAAEMASEIGVETLKLEKQSFTNQAVYQKKIIEELQKRNIDYIFLLNYKYIIKDQMLSAFPNRIINIHPSLFPSFLGTKTAIQDALAYGVKITGITTHIIDDKVDEGLILCQSAIKIEDRDTFDTLYPKFAKKGKKLILKTIKKIEEIHDEK</sequence>
<evidence type="ECO:0000259" key="5">
    <source>
        <dbReference type="Pfam" id="PF00551"/>
    </source>
</evidence>
<keyword evidence="3" id="KW-0808">Transferase</keyword>
<proteinExistence type="predicted"/>
<evidence type="ECO:0000256" key="1">
    <source>
        <dbReference type="ARBA" id="ARBA00005054"/>
    </source>
</evidence>
<keyword evidence="7" id="KW-1185">Reference proteome</keyword>
<dbReference type="Pfam" id="PF00551">
    <property type="entry name" value="Formyl_trans_N"/>
    <property type="match status" value="1"/>
</dbReference>
<dbReference type="InterPro" id="IPR036477">
    <property type="entry name" value="Formyl_transf_N_sf"/>
</dbReference>
<evidence type="ECO:0000256" key="2">
    <source>
        <dbReference type="ARBA" id="ARBA00012254"/>
    </source>
</evidence>
<accession>A0ABP7XG80</accession>
<feature type="domain" description="Formyl transferase N-terminal" evidence="5">
    <location>
        <begin position="8"/>
        <end position="189"/>
    </location>
</feature>
<gene>
    <name evidence="6" type="primary">purN_2</name>
    <name evidence="6" type="ORF">GCM10022393_13670</name>
</gene>
<dbReference type="EMBL" id="BAABCW010000004">
    <property type="protein sequence ID" value="GAA4114327.1"/>
    <property type="molecule type" value="Genomic_DNA"/>
</dbReference>
<dbReference type="Proteomes" id="UP001500459">
    <property type="component" value="Unassembled WGS sequence"/>
</dbReference>